<dbReference type="InterPro" id="IPR013325">
    <property type="entry name" value="RNA_pol_sigma_r2"/>
</dbReference>
<dbReference type="InterPro" id="IPR014284">
    <property type="entry name" value="RNA_pol_sigma-70_dom"/>
</dbReference>
<reference evidence="8" key="1">
    <citation type="submission" date="2019-08" db="EMBL/GenBank/DDBJ databases">
        <title>Limnoglobus roseus gen. nov., sp. nov., a novel freshwater planctomycete with a giant genome from the family Gemmataceae.</title>
        <authorList>
            <person name="Kulichevskaya I.S."/>
            <person name="Naumoff D.G."/>
            <person name="Miroshnikov K."/>
            <person name="Ivanova A."/>
            <person name="Philippov D.A."/>
            <person name="Hakobyan A."/>
            <person name="Rijpstra I.C."/>
            <person name="Sinninghe Damste J.S."/>
            <person name="Liesack W."/>
            <person name="Dedysh S.N."/>
        </authorList>
    </citation>
    <scope>NUCLEOTIDE SEQUENCE [LARGE SCALE GENOMIC DNA]</scope>
    <source>
        <strain evidence="8">PX52</strain>
    </source>
</reference>
<dbReference type="Pfam" id="PF00140">
    <property type="entry name" value="Sigma70_r1_2"/>
    <property type="match status" value="1"/>
</dbReference>
<organism evidence="7 8">
    <name type="scientific">Limnoglobus roseus</name>
    <dbReference type="NCBI Taxonomy" id="2598579"/>
    <lineage>
        <taxon>Bacteria</taxon>
        <taxon>Pseudomonadati</taxon>
        <taxon>Planctomycetota</taxon>
        <taxon>Planctomycetia</taxon>
        <taxon>Gemmatales</taxon>
        <taxon>Gemmataceae</taxon>
        <taxon>Limnoglobus</taxon>
    </lineage>
</organism>
<comment type="similarity">
    <text evidence="1">Belongs to the sigma-70 factor family.</text>
</comment>
<dbReference type="InterPro" id="IPR050239">
    <property type="entry name" value="Sigma-70_RNA_pol_init_factors"/>
</dbReference>
<evidence type="ECO:0000256" key="1">
    <source>
        <dbReference type="ARBA" id="ARBA00007788"/>
    </source>
</evidence>
<dbReference type="Pfam" id="PF04545">
    <property type="entry name" value="Sigma70_r4"/>
    <property type="match status" value="1"/>
</dbReference>
<dbReference type="CDD" id="cd06171">
    <property type="entry name" value="Sigma70_r4"/>
    <property type="match status" value="1"/>
</dbReference>
<dbReference type="RefSeq" id="WP_149112914.1">
    <property type="nucleotide sequence ID" value="NZ_CP042425.1"/>
</dbReference>
<dbReference type="PIRSF" id="PIRSF000770">
    <property type="entry name" value="RNA_pol_sigma-SigE/K"/>
    <property type="match status" value="1"/>
</dbReference>
<dbReference type="GO" id="GO:0003677">
    <property type="term" value="F:DNA binding"/>
    <property type="evidence" value="ECO:0007669"/>
    <property type="project" value="UniProtKB-KW"/>
</dbReference>
<keyword evidence="4" id="KW-0238">DNA-binding</keyword>
<keyword evidence="8" id="KW-1185">Reference proteome</keyword>
<sequence>MPLTAPAPSSFDTYLVDANRTSLLTHADERELAARVRSGDPIARDQLVRANMRLVVNIARGFRGKGVSIEDLVAEGNLGLLRAVEGYDPDMNTRFSTYAAYWISQSMRRGVINTARTIRVPAYLSVLLGQWGRASQALAEELGRPATREEIAARLGLKPKQARMVADAIRVGRTQSTGVDEDDAIGSTETVADWRADAPGDAMQAAADLNRLSELLGRLDQREAMVLRLRYGIGGAEPMTLKDIGAHLGLTRERVRQIESAALAQLGEDFDPTS</sequence>
<dbReference type="InterPro" id="IPR009042">
    <property type="entry name" value="RNA_pol_sigma70_r1_2"/>
</dbReference>
<name>A0A5C1ANA1_9BACT</name>
<dbReference type="PROSITE" id="PS00716">
    <property type="entry name" value="SIGMA70_2"/>
    <property type="match status" value="1"/>
</dbReference>
<dbReference type="InterPro" id="IPR036388">
    <property type="entry name" value="WH-like_DNA-bd_sf"/>
</dbReference>
<dbReference type="SUPFAM" id="SSF88659">
    <property type="entry name" value="Sigma3 and sigma4 domains of RNA polymerase sigma factors"/>
    <property type="match status" value="2"/>
</dbReference>
<dbReference type="InterPro" id="IPR007627">
    <property type="entry name" value="RNA_pol_sigma70_r2"/>
</dbReference>
<keyword evidence="3" id="KW-0731">Sigma factor</keyword>
<protein>
    <submittedName>
        <fullName evidence="7">RNA polymerase sigma factor</fullName>
    </submittedName>
</protein>
<dbReference type="InterPro" id="IPR013324">
    <property type="entry name" value="RNA_pol_sigma_r3/r4-like"/>
</dbReference>
<dbReference type="EMBL" id="CP042425">
    <property type="protein sequence ID" value="QEL18398.1"/>
    <property type="molecule type" value="Genomic_DNA"/>
</dbReference>
<dbReference type="GO" id="GO:0016987">
    <property type="term" value="F:sigma factor activity"/>
    <property type="evidence" value="ECO:0007669"/>
    <property type="project" value="UniProtKB-KW"/>
</dbReference>
<dbReference type="Gene3D" id="1.10.601.10">
    <property type="entry name" value="RNA Polymerase Primary Sigma Factor"/>
    <property type="match status" value="1"/>
</dbReference>
<evidence type="ECO:0000313" key="7">
    <source>
        <dbReference type="EMBL" id="QEL18398.1"/>
    </source>
</evidence>
<evidence type="ECO:0000259" key="6">
    <source>
        <dbReference type="PROSITE" id="PS00716"/>
    </source>
</evidence>
<evidence type="ECO:0000256" key="2">
    <source>
        <dbReference type="ARBA" id="ARBA00023015"/>
    </source>
</evidence>
<evidence type="ECO:0000256" key="3">
    <source>
        <dbReference type="ARBA" id="ARBA00023082"/>
    </source>
</evidence>
<evidence type="ECO:0000313" key="8">
    <source>
        <dbReference type="Proteomes" id="UP000324974"/>
    </source>
</evidence>
<dbReference type="SUPFAM" id="SSF88946">
    <property type="entry name" value="Sigma2 domain of RNA polymerase sigma factors"/>
    <property type="match status" value="1"/>
</dbReference>
<keyword evidence="5" id="KW-0804">Transcription</keyword>
<dbReference type="InterPro" id="IPR007630">
    <property type="entry name" value="RNA_pol_sigma70_r4"/>
</dbReference>
<dbReference type="GO" id="GO:0006352">
    <property type="term" value="P:DNA-templated transcription initiation"/>
    <property type="evidence" value="ECO:0007669"/>
    <property type="project" value="InterPro"/>
</dbReference>
<dbReference type="Pfam" id="PF04542">
    <property type="entry name" value="Sigma70_r2"/>
    <property type="match status" value="1"/>
</dbReference>
<dbReference type="Pfam" id="PF04539">
    <property type="entry name" value="Sigma70_r3"/>
    <property type="match status" value="1"/>
</dbReference>
<dbReference type="NCBIfam" id="TIGR02937">
    <property type="entry name" value="sigma70-ECF"/>
    <property type="match status" value="1"/>
</dbReference>
<dbReference type="OrthoDB" id="9780321at2"/>
<evidence type="ECO:0000256" key="5">
    <source>
        <dbReference type="ARBA" id="ARBA00023163"/>
    </source>
</evidence>
<keyword evidence="2" id="KW-0805">Transcription regulation</keyword>
<dbReference type="PANTHER" id="PTHR30603:SF60">
    <property type="entry name" value="RNA POLYMERASE SIGMA FACTOR RPOD"/>
    <property type="match status" value="1"/>
</dbReference>
<evidence type="ECO:0000256" key="4">
    <source>
        <dbReference type="ARBA" id="ARBA00023125"/>
    </source>
</evidence>
<accession>A0A5C1ANA1</accession>
<dbReference type="InterPro" id="IPR007624">
    <property type="entry name" value="RNA_pol_sigma70_r3"/>
</dbReference>
<dbReference type="Gene3D" id="1.10.10.10">
    <property type="entry name" value="Winged helix-like DNA-binding domain superfamily/Winged helix DNA-binding domain"/>
    <property type="match status" value="2"/>
</dbReference>
<dbReference type="InterPro" id="IPR000943">
    <property type="entry name" value="RNA_pol_sigma70"/>
</dbReference>
<dbReference type="PRINTS" id="PR00046">
    <property type="entry name" value="SIGMA70FCT"/>
</dbReference>
<proteinExistence type="inferred from homology"/>
<dbReference type="KEGG" id="lrs:PX52LOC_05422"/>
<dbReference type="Proteomes" id="UP000324974">
    <property type="component" value="Chromosome"/>
</dbReference>
<dbReference type="PANTHER" id="PTHR30603">
    <property type="entry name" value="RNA POLYMERASE SIGMA FACTOR RPO"/>
    <property type="match status" value="1"/>
</dbReference>
<feature type="domain" description="RNA polymerase sigma-70" evidence="6">
    <location>
        <begin position="240"/>
        <end position="266"/>
    </location>
</feature>
<gene>
    <name evidence="7" type="ORF">PX52LOC_05422</name>
</gene>
<dbReference type="AlphaFoldDB" id="A0A5C1ANA1"/>